<name>J9H1P6_9ZZZZ</name>
<feature type="transmembrane region" description="Helical" evidence="1">
    <location>
        <begin position="117"/>
        <end position="140"/>
    </location>
</feature>
<keyword evidence="1" id="KW-0812">Transmembrane</keyword>
<feature type="transmembrane region" description="Helical" evidence="1">
    <location>
        <begin position="78"/>
        <end position="96"/>
    </location>
</feature>
<reference evidence="2" key="1">
    <citation type="journal article" date="2012" name="PLoS ONE">
        <title>Gene sets for utilization of primary and secondary nutrition supplies in the distal gut of endangered iberian lynx.</title>
        <authorList>
            <person name="Alcaide M."/>
            <person name="Messina E."/>
            <person name="Richter M."/>
            <person name="Bargiela R."/>
            <person name="Peplies J."/>
            <person name="Huws S.A."/>
            <person name="Newbold C.J."/>
            <person name="Golyshin P.N."/>
            <person name="Simon M.A."/>
            <person name="Lopez G."/>
            <person name="Yakimov M.M."/>
            <person name="Ferrer M."/>
        </authorList>
    </citation>
    <scope>NUCLEOTIDE SEQUENCE</scope>
</reference>
<evidence type="ECO:0000256" key="1">
    <source>
        <dbReference type="SAM" id="Phobius"/>
    </source>
</evidence>
<evidence type="ECO:0000313" key="2">
    <source>
        <dbReference type="EMBL" id="EJX09688.1"/>
    </source>
</evidence>
<comment type="caution">
    <text evidence="2">The sequence shown here is derived from an EMBL/GenBank/DDBJ whole genome shotgun (WGS) entry which is preliminary data.</text>
</comment>
<feature type="transmembrane region" description="Helical" evidence="1">
    <location>
        <begin position="30"/>
        <end position="49"/>
    </location>
</feature>
<dbReference type="EMBL" id="AMCI01000335">
    <property type="protein sequence ID" value="EJX09688.1"/>
    <property type="molecule type" value="Genomic_DNA"/>
</dbReference>
<protein>
    <submittedName>
        <fullName evidence="2">Membrane protein</fullName>
    </submittedName>
</protein>
<keyword evidence="1" id="KW-1133">Transmembrane helix</keyword>
<dbReference type="AlphaFoldDB" id="J9H1P6"/>
<feature type="transmembrane region" description="Helical" evidence="1">
    <location>
        <begin position="160"/>
        <end position="182"/>
    </location>
</feature>
<keyword evidence="1" id="KW-0472">Membrane</keyword>
<proteinExistence type="predicted"/>
<organism evidence="2">
    <name type="scientific">gut metagenome</name>
    <dbReference type="NCBI Taxonomy" id="749906"/>
    <lineage>
        <taxon>unclassified sequences</taxon>
        <taxon>metagenomes</taxon>
        <taxon>organismal metagenomes</taxon>
    </lineage>
</organism>
<accession>J9H1P6</accession>
<gene>
    <name evidence="2" type="ORF">EVA_02206</name>
</gene>
<sequence>MIHLFLKRVILSEIIRLHLGQIHRLRESNLISVILILTLIFSEILYSFSTLYQFSQRCLVEISCILVALEINGQGHHSVISILIVIIDLLVGSSLIDQLSQFAAFYRQLVVISLPKFMLLIECISLFLIVSSNNGLPFVLDIRSRQTQFLEILSLAVQSIHLVVLIKRLFVILLTFSCEIVIEVQRKTAGSKQFTRLSCSHHNGDTTPVLQINYNLIINSLLAIYSNHSIYSCRSFKCILTRCKVLDFVLHRFTKLGYANIIFPYNAFISCTPLAGYTCLKQAGNVGIGKCSHRYG</sequence>